<dbReference type="Proteomes" id="UP001055072">
    <property type="component" value="Unassembled WGS sequence"/>
</dbReference>
<evidence type="ECO:0000313" key="2">
    <source>
        <dbReference type="Proteomes" id="UP001055072"/>
    </source>
</evidence>
<keyword evidence="2" id="KW-1185">Reference proteome</keyword>
<reference evidence="1" key="1">
    <citation type="journal article" date="2021" name="Environ. Microbiol.">
        <title>Gene family expansions and transcriptome signatures uncover fungal adaptations to wood decay.</title>
        <authorList>
            <person name="Hage H."/>
            <person name="Miyauchi S."/>
            <person name="Viragh M."/>
            <person name="Drula E."/>
            <person name="Min B."/>
            <person name="Chaduli D."/>
            <person name="Navarro D."/>
            <person name="Favel A."/>
            <person name="Norest M."/>
            <person name="Lesage-Meessen L."/>
            <person name="Balint B."/>
            <person name="Merenyi Z."/>
            <person name="de Eugenio L."/>
            <person name="Morin E."/>
            <person name="Martinez A.T."/>
            <person name="Baldrian P."/>
            <person name="Stursova M."/>
            <person name="Martinez M.J."/>
            <person name="Novotny C."/>
            <person name="Magnuson J.K."/>
            <person name="Spatafora J.W."/>
            <person name="Maurice S."/>
            <person name="Pangilinan J."/>
            <person name="Andreopoulos W."/>
            <person name="LaButti K."/>
            <person name="Hundley H."/>
            <person name="Na H."/>
            <person name="Kuo A."/>
            <person name="Barry K."/>
            <person name="Lipzen A."/>
            <person name="Henrissat B."/>
            <person name="Riley R."/>
            <person name="Ahrendt S."/>
            <person name="Nagy L.G."/>
            <person name="Grigoriev I.V."/>
            <person name="Martin F."/>
            <person name="Rosso M.N."/>
        </authorList>
    </citation>
    <scope>NUCLEOTIDE SEQUENCE</scope>
    <source>
        <strain evidence="1">CBS 384.51</strain>
    </source>
</reference>
<accession>A0ACB8TZQ3</accession>
<comment type="caution">
    <text evidence="1">The sequence shown here is derived from an EMBL/GenBank/DDBJ whole genome shotgun (WGS) entry which is preliminary data.</text>
</comment>
<name>A0ACB8TZQ3_9APHY</name>
<protein>
    <submittedName>
        <fullName evidence="1">Uncharacterized protein</fullName>
    </submittedName>
</protein>
<evidence type="ECO:0000313" key="1">
    <source>
        <dbReference type="EMBL" id="KAI0087309.1"/>
    </source>
</evidence>
<organism evidence="1 2">
    <name type="scientific">Irpex rosettiformis</name>
    <dbReference type="NCBI Taxonomy" id="378272"/>
    <lineage>
        <taxon>Eukaryota</taxon>
        <taxon>Fungi</taxon>
        <taxon>Dikarya</taxon>
        <taxon>Basidiomycota</taxon>
        <taxon>Agaricomycotina</taxon>
        <taxon>Agaricomycetes</taxon>
        <taxon>Polyporales</taxon>
        <taxon>Irpicaceae</taxon>
        <taxon>Irpex</taxon>
    </lineage>
</organism>
<gene>
    <name evidence="1" type="ORF">BDY19DRAFT_955067</name>
</gene>
<dbReference type="EMBL" id="MU274918">
    <property type="protein sequence ID" value="KAI0087309.1"/>
    <property type="molecule type" value="Genomic_DNA"/>
</dbReference>
<proteinExistence type="predicted"/>
<sequence>MAGDTTLYELLGVRPDATDDDIKKAYRKKAREHHPDKNPNDPEAGQKFQEMAAAYEILSSTETRESYDTYGLDGLNGRGGVPGGMDAADIFAELFGGGPGGFHFGFDFGGPGGPHRHRTRGEDSVIPYEVTLEELYNGKSVKMNMEKEAVCGMCKGSGAKGSAKPKSCAKCEGKGYVMLQTQIGPGRYGTSRAMCTDCSGEGEKLREKDQCKKCKGKKTVKEKTRQEIFVERGMADRQRIVLSGAGDEEPGVPPGDVIFQLRTRPHPAFERSGNDLLTRVHITLSEALLGFSRIILTHLDGRGIHISSPAGKPIKTGDSIMLRGEGMPIYKNPDQKGQLYVVFDVDMPDAEWVRTVDKTALAALLPPGKPELDPKPAVIDEVSFEESDIADVREPPFPGNFFDDGYAKFGENEDDWEDDEDDEEGDEPDCRQQ</sequence>